<accession>A0A9J6P174</accession>
<dbReference type="Proteomes" id="UP001056429">
    <property type="component" value="Unassembled WGS sequence"/>
</dbReference>
<organism evidence="1 2">
    <name type="scientific">Oceanirhabdus seepicola</name>
    <dbReference type="NCBI Taxonomy" id="2828781"/>
    <lineage>
        <taxon>Bacteria</taxon>
        <taxon>Bacillati</taxon>
        <taxon>Bacillota</taxon>
        <taxon>Clostridia</taxon>
        <taxon>Eubacteriales</taxon>
        <taxon>Clostridiaceae</taxon>
        <taxon>Oceanirhabdus</taxon>
    </lineage>
</organism>
<dbReference type="InterPro" id="IPR045654">
    <property type="entry name" value="DUF6395"/>
</dbReference>
<sequence>MKIDIIWDSGRLKFSFIPEDGDGDFSEKARLGNTNCFVKLPSDWSLEGTHPDIIALATILIIYPFSKYKINLPFGVSKDFAELFEKVTKKKVFPIVESLKPRKSQIYSVPALAYSGGVDSTAALAVLPNTAKLFFLDRKCDDREKNSDNKNVVYRFLNKIKFNRKKNTLYDKDAAYFACESLKNMGRSVYMIESNLEYVRNPVGFPIDVANSIPAILMADYIGLDSIAFGTILESSYRIGHEKYLDYSKRTHYIRWGKLFEIVGLPFNQVTAGISEVGTSKIVINSPYSDLAQSCMRGKAQTPCLNCWKCFRKVLLDKTLKDEELDDKLFEKVFKIREATEQLSKNLIKHQNVLQYITYHYNGSNENMVFLKDKVMGEENVDWLEKWYPKSIELIPEKYKDVVEKNILKYLEKMSTEEEIKVEQWNLGELVKSENHKMKCEKFTESING</sequence>
<reference evidence="1" key="1">
    <citation type="journal article" date="2021" name="mSystems">
        <title>Bacteria and Archaea Synergistically Convert Glycine Betaine to Biogenic Methane in the Formosa Cold Seep of the South China Sea.</title>
        <authorList>
            <person name="Li L."/>
            <person name="Zhang W."/>
            <person name="Zhang S."/>
            <person name="Song L."/>
            <person name="Sun Q."/>
            <person name="Zhang H."/>
            <person name="Xiang H."/>
            <person name="Dong X."/>
        </authorList>
    </citation>
    <scope>NUCLEOTIDE SEQUENCE</scope>
    <source>
        <strain evidence="1">ZWT</strain>
    </source>
</reference>
<reference evidence="1" key="2">
    <citation type="submission" date="2021-04" db="EMBL/GenBank/DDBJ databases">
        <authorList>
            <person name="Dong X."/>
        </authorList>
    </citation>
    <scope>NUCLEOTIDE SEQUENCE</scope>
    <source>
        <strain evidence="1">ZWT</strain>
    </source>
</reference>
<keyword evidence="2" id="KW-1185">Reference proteome</keyword>
<protein>
    <submittedName>
        <fullName evidence="1">Uncharacterized protein</fullName>
    </submittedName>
</protein>
<gene>
    <name evidence="1" type="ORF">KDK92_11065</name>
</gene>
<dbReference type="Gene3D" id="3.40.50.620">
    <property type="entry name" value="HUPs"/>
    <property type="match status" value="1"/>
</dbReference>
<dbReference type="InterPro" id="IPR014729">
    <property type="entry name" value="Rossmann-like_a/b/a_fold"/>
</dbReference>
<dbReference type="AlphaFoldDB" id="A0A9J6P174"/>
<name>A0A9J6P174_9CLOT</name>
<dbReference type="RefSeq" id="WP_250859313.1">
    <property type="nucleotide sequence ID" value="NZ_JAGSOJ010000002.1"/>
</dbReference>
<proteinExistence type="predicted"/>
<dbReference type="EMBL" id="JAGSOJ010000002">
    <property type="protein sequence ID" value="MCM1990275.1"/>
    <property type="molecule type" value="Genomic_DNA"/>
</dbReference>
<evidence type="ECO:0000313" key="2">
    <source>
        <dbReference type="Proteomes" id="UP001056429"/>
    </source>
</evidence>
<comment type="caution">
    <text evidence="1">The sequence shown here is derived from an EMBL/GenBank/DDBJ whole genome shotgun (WGS) entry which is preliminary data.</text>
</comment>
<evidence type="ECO:0000313" key="1">
    <source>
        <dbReference type="EMBL" id="MCM1990275.1"/>
    </source>
</evidence>
<dbReference type="Pfam" id="PF19932">
    <property type="entry name" value="DUF6395"/>
    <property type="match status" value="1"/>
</dbReference>